<dbReference type="RefSeq" id="XP_022626540.1">
    <property type="nucleotide sequence ID" value="XM_022774444.1"/>
</dbReference>
<dbReference type="PANTHER" id="PTHR43885:SF1">
    <property type="entry name" value="SUPERFAMILY HYDROLASE, PUTATIVE (AFU_ORTHOLOGUE AFUA_4G13290)-RELATED"/>
    <property type="match status" value="1"/>
</dbReference>
<dbReference type="Gene3D" id="3.40.50.1000">
    <property type="entry name" value="HAD superfamily/HAD-like"/>
    <property type="match status" value="1"/>
</dbReference>
<name>A0A0C7MXU3_9SACH</name>
<accession>A0A0C7MXU3</accession>
<sequence>MGVLMKLRPSLPSQTAIKAIVFDMDGTLCLPQSWMFKAMRDAVGLHDAQMDILTFIDELPSKKLQDEANLQIKRVEAQAMAEMKPQPGLLELLRFLTLHNVSTGICTRNLMTAVRHLISKFVPPELDRFHHILTREFRPTKPSPAPLLHIATHLRIRPENMVMVGDSWDDMECGRAAGCATILVRNNTNGVLLEKRGHLIDAAVNDLAEIIELLQSGIHSNKSSDAK</sequence>
<proteinExistence type="predicted"/>
<dbReference type="Proteomes" id="UP000054304">
    <property type="component" value="Unassembled WGS sequence"/>
</dbReference>
<dbReference type="Gene3D" id="1.10.260.80">
    <property type="match status" value="1"/>
</dbReference>
<dbReference type="Pfam" id="PF00702">
    <property type="entry name" value="Hydrolase"/>
    <property type="match status" value="1"/>
</dbReference>
<dbReference type="NCBIfam" id="TIGR01549">
    <property type="entry name" value="HAD-SF-IA-v1"/>
    <property type="match status" value="1"/>
</dbReference>
<reference evidence="1 2" key="1">
    <citation type="submission" date="2014-12" db="EMBL/GenBank/DDBJ databases">
        <authorList>
            <person name="Neuveglise Cecile"/>
        </authorList>
    </citation>
    <scope>NUCLEOTIDE SEQUENCE [LARGE SCALE GENOMIC DNA]</scope>
    <source>
        <strain evidence="1 2">CBS 12615</strain>
    </source>
</reference>
<organism evidence="1 2">
    <name type="scientific">Lachancea lanzarotensis</name>
    <dbReference type="NCBI Taxonomy" id="1245769"/>
    <lineage>
        <taxon>Eukaryota</taxon>
        <taxon>Fungi</taxon>
        <taxon>Dikarya</taxon>
        <taxon>Ascomycota</taxon>
        <taxon>Saccharomycotina</taxon>
        <taxon>Saccharomycetes</taxon>
        <taxon>Saccharomycetales</taxon>
        <taxon>Saccharomycetaceae</taxon>
        <taxon>Lachancea</taxon>
    </lineage>
</organism>
<dbReference type="PANTHER" id="PTHR43885">
    <property type="entry name" value="HALOACID DEHALOGENASE-LIKE HYDROLASE"/>
    <property type="match status" value="1"/>
</dbReference>
<evidence type="ECO:0000313" key="2">
    <source>
        <dbReference type="Proteomes" id="UP000054304"/>
    </source>
</evidence>
<dbReference type="OrthoDB" id="426235at2759"/>
<dbReference type="CDD" id="cd01427">
    <property type="entry name" value="HAD_like"/>
    <property type="match status" value="1"/>
</dbReference>
<dbReference type="HOGENOM" id="CLU_045011_11_1_1"/>
<dbReference type="GeneID" id="34683673"/>
<dbReference type="InterPro" id="IPR036412">
    <property type="entry name" value="HAD-like_sf"/>
</dbReference>
<dbReference type="InterPro" id="IPR006439">
    <property type="entry name" value="HAD-SF_hydro_IA"/>
</dbReference>
<dbReference type="SFLD" id="SFLDS00003">
    <property type="entry name" value="Haloacid_Dehalogenase"/>
    <property type="match status" value="1"/>
</dbReference>
<evidence type="ECO:0000313" key="1">
    <source>
        <dbReference type="EMBL" id="CEP60295.1"/>
    </source>
</evidence>
<gene>
    <name evidence="1" type="ORF">LALA0_S01e07448g</name>
</gene>
<dbReference type="GO" id="GO:0033883">
    <property type="term" value="F:pyridoxal phosphatase activity"/>
    <property type="evidence" value="ECO:0007669"/>
    <property type="project" value="EnsemblFungi"/>
</dbReference>
<keyword evidence="2" id="KW-1185">Reference proteome</keyword>
<dbReference type="SUPFAM" id="SSF56784">
    <property type="entry name" value="HAD-like"/>
    <property type="match status" value="1"/>
</dbReference>
<dbReference type="SFLD" id="SFLDG01129">
    <property type="entry name" value="C1.5:_HAD__Beta-PGM__Phosphata"/>
    <property type="match status" value="1"/>
</dbReference>
<dbReference type="STRING" id="1245769.A0A0C7MXU3"/>
<dbReference type="InterPro" id="IPR023214">
    <property type="entry name" value="HAD_sf"/>
</dbReference>
<dbReference type="NCBIfam" id="TIGR01509">
    <property type="entry name" value="HAD-SF-IA-v3"/>
    <property type="match status" value="1"/>
</dbReference>
<dbReference type="EMBL" id="LN736360">
    <property type="protein sequence ID" value="CEP60295.1"/>
    <property type="molecule type" value="Genomic_DNA"/>
</dbReference>
<protein>
    <submittedName>
        <fullName evidence="1">LALA0S01e07448g1_1</fullName>
    </submittedName>
</protein>
<dbReference type="AlphaFoldDB" id="A0A0C7MXU3"/>